<dbReference type="InterPro" id="IPR036412">
    <property type="entry name" value="HAD-like_sf"/>
</dbReference>
<dbReference type="SFLD" id="SFLDG01140">
    <property type="entry name" value="C2.B:_Phosphomannomutase_and_P"/>
    <property type="match status" value="1"/>
</dbReference>
<dbReference type="NCBIfam" id="TIGR00099">
    <property type="entry name" value="Cof-subfamily"/>
    <property type="match status" value="1"/>
</dbReference>
<dbReference type="Proteomes" id="UP001595637">
    <property type="component" value="Unassembled WGS sequence"/>
</dbReference>
<name>A0ABV7N283_9STAP</name>
<reference evidence="2" key="1">
    <citation type="journal article" date="2019" name="Int. J. Syst. Evol. Microbiol.">
        <title>The Global Catalogue of Microorganisms (GCM) 10K type strain sequencing project: providing services to taxonomists for standard genome sequencing and annotation.</title>
        <authorList>
            <consortium name="The Broad Institute Genomics Platform"/>
            <consortium name="The Broad Institute Genome Sequencing Center for Infectious Disease"/>
            <person name="Wu L."/>
            <person name="Ma J."/>
        </authorList>
    </citation>
    <scope>NUCLEOTIDE SEQUENCE [LARGE SCALE GENOMIC DNA]</scope>
    <source>
        <strain evidence="2">CCM 7756</strain>
    </source>
</reference>
<dbReference type="PANTHER" id="PTHR10000:SF25">
    <property type="entry name" value="PHOSPHATASE YKRA-RELATED"/>
    <property type="match status" value="1"/>
</dbReference>
<accession>A0ABV7N283</accession>
<evidence type="ECO:0000313" key="2">
    <source>
        <dbReference type="Proteomes" id="UP001595637"/>
    </source>
</evidence>
<evidence type="ECO:0000313" key="1">
    <source>
        <dbReference type="EMBL" id="MFC3387024.1"/>
    </source>
</evidence>
<dbReference type="Pfam" id="PF08282">
    <property type="entry name" value="Hydrolase_3"/>
    <property type="match status" value="1"/>
</dbReference>
<dbReference type="EMBL" id="JBHRVQ010000001">
    <property type="protein sequence ID" value="MFC3387024.1"/>
    <property type="molecule type" value="Genomic_DNA"/>
</dbReference>
<dbReference type="NCBIfam" id="TIGR01484">
    <property type="entry name" value="HAD-SF-IIB"/>
    <property type="match status" value="1"/>
</dbReference>
<dbReference type="PANTHER" id="PTHR10000">
    <property type="entry name" value="PHOSPHOSERINE PHOSPHATASE"/>
    <property type="match status" value="1"/>
</dbReference>
<dbReference type="RefSeq" id="WP_380650463.1">
    <property type="nucleotide sequence ID" value="NZ_JBHRVQ010000001.1"/>
</dbReference>
<dbReference type="Gene3D" id="3.40.50.1000">
    <property type="entry name" value="HAD superfamily/HAD-like"/>
    <property type="match status" value="1"/>
</dbReference>
<keyword evidence="2" id="KW-1185">Reference proteome</keyword>
<gene>
    <name evidence="1" type="ORF">ACFOEO_00195</name>
</gene>
<dbReference type="GO" id="GO:0016787">
    <property type="term" value="F:hydrolase activity"/>
    <property type="evidence" value="ECO:0007669"/>
    <property type="project" value="UniProtKB-KW"/>
</dbReference>
<dbReference type="Gene3D" id="3.30.1240.10">
    <property type="match status" value="1"/>
</dbReference>
<comment type="caution">
    <text evidence="1">The sequence shown here is derived from an EMBL/GenBank/DDBJ whole genome shotgun (WGS) entry which is preliminary data.</text>
</comment>
<keyword evidence="1" id="KW-0378">Hydrolase</keyword>
<sequence length="261" mass="29254">MQDKSIIFFDIDGTLLNSEKKLPDTTRQAVDALKKAGHIVAIATGRAPFMYKELREALDIDTYISCNGQYVVLEGEVIYKNPLDAHALSDLTEHALENDHPVIYLSEDDMRSNVPEHEYITEGLSTLQLGITPTHDSSYHEEKELYQTLLFCPEGEEQQYEEAYNKFDFVRWHPLSVDVIPKGGSKANGIEKIINHLDFSGDRQYAFGDGPNDVEMLTAVENSYAMGNATDLVKSYAKHVTSHVDEDGILNGLKQAGLIQE</sequence>
<dbReference type="SFLD" id="SFLDG01144">
    <property type="entry name" value="C2.B.4:_PGP_Like"/>
    <property type="match status" value="1"/>
</dbReference>
<organism evidence="1 2">
    <name type="scientific">Salinicoccus sesuvii</name>
    <dbReference type="NCBI Taxonomy" id="868281"/>
    <lineage>
        <taxon>Bacteria</taxon>
        <taxon>Bacillati</taxon>
        <taxon>Bacillota</taxon>
        <taxon>Bacilli</taxon>
        <taxon>Bacillales</taxon>
        <taxon>Staphylococcaceae</taxon>
        <taxon>Salinicoccus</taxon>
    </lineage>
</organism>
<dbReference type="InterPro" id="IPR000150">
    <property type="entry name" value="Cof"/>
</dbReference>
<dbReference type="SFLD" id="SFLDS00003">
    <property type="entry name" value="Haloacid_Dehalogenase"/>
    <property type="match status" value="1"/>
</dbReference>
<dbReference type="PROSITE" id="PS01229">
    <property type="entry name" value="COF_2"/>
    <property type="match status" value="1"/>
</dbReference>
<dbReference type="InterPro" id="IPR006379">
    <property type="entry name" value="HAD-SF_hydro_IIB"/>
</dbReference>
<dbReference type="CDD" id="cd07517">
    <property type="entry name" value="HAD_HPP"/>
    <property type="match status" value="1"/>
</dbReference>
<protein>
    <submittedName>
        <fullName evidence="1">Cof-type HAD-IIB family hydrolase</fullName>
    </submittedName>
</protein>
<dbReference type="SUPFAM" id="SSF56784">
    <property type="entry name" value="HAD-like"/>
    <property type="match status" value="1"/>
</dbReference>
<dbReference type="PROSITE" id="PS01228">
    <property type="entry name" value="COF_1"/>
    <property type="match status" value="1"/>
</dbReference>
<proteinExistence type="predicted"/>
<dbReference type="InterPro" id="IPR023214">
    <property type="entry name" value="HAD_sf"/>
</dbReference>